<dbReference type="InParanoid" id="G3IJB4"/>
<proteinExistence type="predicted"/>
<sequence>MKQGRNMSLSVALFVELSPSLSSHTYGGEEQSLHLHISMQMEADRGVCLLTLFFETGSLTEPGTHCFSPIVMV</sequence>
<keyword evidence="1" id="KW-0732">Signal</keyword>
<evidence type="ECO:0000313" key="3">
    <source>
        <dbReference type="Proteomes" id="UP000001075"/>
    </source>
</evidence>
<evidence type="ECO:0000256" key="1">
    <source>
        <dbReference type="SAM" id="SignalP"/>
    </source>
</evidence>
<name>G3IJB4_CRIGR</name>
<dbReference type="EMBL" id="JH003255">
    <property type="protein sequence ID" value="EGW11389.1"/>
    <property type="molecule type" value="Genomic_DNA"/>
</dbReference>
<feature type="chain" id="PRO_5003445327" description="Secreted protein" evidence="1">
    <location>
        <begin position="23"/>
        <end position="73"/>
    </location>
</feature>
<dbReference type="AlphaFoldDB" id="G3IJB4"/>
<dbReference type="Proteomes" id="UP000001075">
    <property type="component" value="Unassembled WGS sequence"/>
</dbReference>
<accession>G3IJB4</accession>
<evidence type="ECO:0008006" key="4">
    <source>
        <dbReference type="Google" id="ProtNLM"/>
    </source>
</evidence>
<reference evidence="3" key="1">
    <citation type="journal article" date="2011" name="Nat. Biotechnol.">
        <title>The genomic sequence of the Chinese hamster ovary (CHO)-K1 cell line.</title>
        <authorList>
            <person name="Xu X."/>
            <person name="Nagarajan H."/>
            <person name="Lewis N.E."/>
            <person name="Pan S."/>
            <person name="Cai Z."/>
            <person name="Liu X."/>
            <person name="Chen W."/>
            <person name="Xie M."/>
            <person name="Wang W."/>
            <person name="Hammond S."/>
            <person name="Andersen M.R."/>
            <person name="Neff N."/>
            <person name="Passarelli B."/>
            <person name="Koh W."/>
            <person name="Fan H.C."/>
            <person name="Wang J."/>
            <person name="Gui Y."/>
            <person name="Lee K.H."/>
            <person name="Betenbaugh M.J."/>
            <person name="Quake S.R."/>
            <person name="Famili I."/>
            <person name="Palsson B.O."/>
            <person name="Wang J."/>
        </authorList>
    </citation>
    <scope>NUCLEOTIDE SEQUENCE [LARGE SCALE GENOMIC DNA]</scope>
    <source>
        <strain evidence="3">CHO K1 cell line</strain>
    </source>
</reference>
<organism evidence="2 3">
    <name type="scientific">Cricetulus griseus</name>
    <name type="common">Chinese hamster</name>
    <name type="synonym">Cricetulus barabensis griseus</name>
    <dbReference type="NCBI Taxonomy" id="10029"/>
    <lineage>
        <taxon>Eukaryota</taxon>
        <taxon>Metazoa</taxon>
        <taxon>Chordata</taxon>
        <taxon>Craniata</taxon>
        <taxon>Vertebrata</taxon>
        <taxon>Euteleostomi</taxon>
        <taxon>Mammalia</taxon>
        <taxon>Eutheria</taxon>
        <taxon>Euarchontoglires</taxon>
        <taxon>Glires</taxon>
        <taxon>Rodentia</taxon>
        <taxon>Myomorpha</taxon>
        <taxon>Muroidea</taxon>
        <taxon>Cricetidae</taxon>
        <taxon>Cricetinae</taxon>
        <taxon>Cricetulus</taxon>
    </lineage>
</organism>
<evidence type="ECO:0000313" key="2">
    <source>
        <dbReference type="EMBL" id="EGW11389.1"/>
    </source>
</evidence>
<gene>
    <name evidence="2" type="ORF">I79_023946</name>
</gene>
<protein>
    <recommendedName>
        <fullName evidence="4">Secreted protein</fullName>
    </recommendedName>
</protein>
<feature type="signal peptide" evidence="1">
    <location>
        <begin position="1"/>
        <end position="22"/>
    </location>
</feature>